<gene>
    <name evidence="6" type="ordered locus">Kcr_1097</name>
</gene>
<dbReference type="FunFam" id="3.40.50.300:FF:000016">
    <property type="entry name" value="Oligopeptide ABC transporter ATP-binding component"/>
    <property type="match status" value="1"/>
</dbReference>
<reference evidence="6 7" key="1">
    <citation type="journal article" date="2008" name="Proc. Natl. Acad. Sci. U.S.A.">
        <title>A korarchaeal genome reveals new insights into the evolution of the Archaea.</title>
        <authorList>
            <person name="Elkins J.G."/>
            <person name="Podar M."/>
            <person name="Graham D.E."/>
            <person name="Makarova K.S."/>
            <person name="Wolf Y."/>
            <person name="Randau L."/>
            <person name="Hedlund B.P."/>
            <person name="Brochier-Armanet C."/>
            <person name="Kunin V."/>
            <person name="Anderson I."/>
            <person name="Lapidus A."/>
            <person name="Goltsman E."/>
            <person name="Barry K."/>
            <person name="Koonin E.V."/>
            <person name="Hugenholtz P."/>
            <person name="Kyrpides N."/>
            <person name="Wanner G."/>
            <person name="Richardson P."/>
            <person name="Keller M."/>
            <person name="Stetter K.O."/>
        </authorList>
    </citation>
    <scope>NUCLEOTIDE SEQUENCE [LARGE SCALE GENOMIC DNA]</scope>
    <source>
        <strain evidence="7">OPF8</strain>
    </source>
</reference>
<dbReference type="KEGG" id="kcr:Kcr_1097"/>
<dbReference type="SMART" id="SM00382">
    <property type="entry name" value="AAA"/>
    <property type="match status" value="1"/>
</dbReference>
<dbReference type="GO" id="GO:0005524">
    <property type="term" value="F:ATP binding"/>
    <property type="evidence" value="ECO:0007669"/>
    <property type="project" value="UniProtKB-KW"/>
</dbReference>
<keyword evidence="7" id="KW-1185">Reference proteome</keyword>
<keyword evidence="2" id="KW-0813">Transport</keyword>
<proteinExistence type="inferred from homology"/>
<dbReference type="eggNOG" id="arCOG00184">
    <property type="taxonomic scope" value="Archaea"/>
</dbReference>
<dbReference type="InterPro" id="IPR027417">
    <property type="entry name" value="P-loop_NTPase"/>
</dbReference>
<sequence>MSLVRTVGLKKHFPVLGGVLKRPVAWVKAVDGVDLWINRGETFGLVGESGCGKTTLAKTILRLHKPTSGHIFFDVPEDVIRKVTLGDEKLRREYDLALMNGRKLMEYRRRMQIVFQNPLTSLNPRMMVKDIVAEPLIVQGIAKGDEAYEIVLKALEEVGLGREHMWRYPHEFSGGQRQRIAIARAIITKPDFIVLDEPTSSVDVSVRARLINLFKELQRKYNLTYLFISHDLSLVQVVSDRVGVMYLGKLVEVADSKEIFERPLHPYTQALFSAKPIPDPTVKRKRIVLQGDVPSPVNPPKGCRFHPRCFRRFDPCDKEEPPLVEAEPRHWVACYLYH</sequence>
<dbReference type="InterPro" id="IPR003439">
    <property type="entry name" value="ABC_transporter-like_ATP-bd"/>
</dbReference>
<keyword evidence="4" id="KW-0067">ATP-binding</keyword>
<dbReference type="PANTHER" id="PTHR43776:SF7">
    <property type="entry name" value="D,D-DIPEPTIDE TRANSPORT ATP-BINDING PROTEIN DDPF-RELATED"/>
    <property type="match status" value="1"/>
</dbReference>
<dbReference type="EnsemblBacteria" id="ACB07843">
    <property type="protein sequence ID" value="ACB07843"/>
    <property type="gene ID" value="Kcr_1097"/>
</dbReference>
<dbReference type="Proteomes" id="UP000001686">
    <property type="component" value="Chromosome"/>
</dbReference>
<dbReference type="PROSITE" id="PS50893">
    <property type="entry name" value="ABC_TRANSPORTER_2"/>
    <property type="match status" value="1"/>
</dbReference>
<dbReference type="GeneID" id="6094374"/>
<dbReference type="PANTHER" id="PTHR43776">
    <property type="entry name" value="TRANSPORT ATP-BINDING PROTEIN"/>
    <property type="match status" value="1"/>
</dbReference>
<dbReference type="PROSITE" id="PS00211">
    <property type="entry name" value="ABC_TRANSPORTER_1"/>
    <property type="match status" value="1"/>
</dbReference>
<dbReference type="GO" id="GO:0022857">
    <property type="term" value="F:transmembrane transporter activity"/>
    <property type="evidence" value="ECO:0000318"/>
    <property type="project" value="GO_Central"/>
</dbReference>
<evidence type="ECO:0000256" key="2">
    <source>
        <dbReference type="ARBA" id="ARBA00022448"/>
    </source>
</evidence>
<protein>
    <submittedName>
        <fullName evidence="6">ABC-type oligopeptide transport system, ATPase component</fullName>
    </submittedName>
</protein>
<dbReference type="RefSeq" id="WP_012309740.1">
    <property type="nucleotide sequence ID" value="NC_010482.1"/>
</dbReference>
<dbReference type="InterPro" id="IPR013563">
    <property type="entry name" value="Oligopep_ABC_C"/>
</dbReference>
<feature type="domain" description="ABC transporter" evidence="5">
    <location>
        <begin position="4"/>
        <end position="272"/>
    </location>
</feature>
<name>B1L5W4_KORCO</name>
<dbReference type="InParanoid" id="B1L5W4"/>
<dbReference type="AlphaFoldDB" id="B1L5W4"/>
<accession>B1L5W4</accession>
<evidence type="ECO:0000256" key="4">
    <source>
        <dbReference type="ARBA" id="ARBA00022840"/>
    </source>
</evidence>
<dbReference type="NCBIfam" id="TIGR01727">
    <property type="entry name" value="oligo_HPY"/>
    <property type="match status" value="1"/>
</dbReference>
<evidence type="ECO:0000256" key="1">
    <source>
        <dbReference type="ARBA" id="ARBA00005417"/>
    </source>
</evidence>
<keyword evidence="3" id="KW-0547">Nucleotide-binding</keyword>
<dbReference type="CDD" id="cd03257">
    <property type="entry name" value="ABC_NikE_OppD_transporters"/>
    <property type="match status" value="1"/>
</dbReference>
<dbReference type="InterPro" id="IPR050319">
    <property type="entry name" value="ABC_transp_ATP-bind"/>
</dbReference>
<dbReference type="EMBL" id="CP000968">
    <property type="protein sequence ID" value="ACB07843.1"/>
    <property type="molecule type" value="Genomic_DNA"/>
</dbReference>
<evidence type="ECO:0000256" key="3">
    <source>
        <dbReference type="ARBA" id="ARBA00022741"/>
    </source>
</evidence>
<dbReference type="HOGENOM" id="CLU_000604_1_23_2"/>
<dbReference type="OrthoDB" id="18209at2157"/>
<evidence type="ECO:0000313" key="7">
    <source>
        <dbReference type="Proteomes" id="UP000001686"/>
    </source>
</evidence>
<evidence type="ECO:0000259" key="5">
    <source>
        <dbReference type="PROSITE" id="PS50893"/>
    </source>
</evidence>
<dbReference type="Pfam" id="PF08352">
    <property type="entry name" value="oligo_HPY"/>
    <property type="match status" value="1"/>
</dbReference>
<dbReference type="Pfam" id="PF00005">
    <property type="entry name" value="ABC_tran"/>
    <property type="match status" value="1"/>
</dbReference>
<dbReference type="Gene3D" id="3.40.50.300">
    <property type="entry name" value="P-loop containing nucleotide triphosphate hydrolases"/>
    <property type="match status" value="1"/>
</dbReference>
<dbReference type="GO" id="GO:0005886">
    <property type="term" value="C:plasma membrane"/>
    <property type="evidence" value="ECO:0000318"/>
    <property type="project" value="GO_Central"/>
</dbReference>
<dbReference type="SUPFAM" id="SSF52540">
    <property type="entry name" value="P-loop containing nucleoside triphosphate hydrolases"/>
    <property type="match status" value="1"/>
</dbReference>
<dbReference type="GO" id="GO:0015833">
    <property type="term" value="P:peptide transport"/>
    <property type="evidence" value="ECO:0007669"/>
    <property type="project" value="InterPro"/>
</dbReference>
<comment type="similarity">
    <text evidence="1">Belongs to the ABC transporter superfamily.</text>
</comment>
<dbReference type="FunCoup" id="B1L5W4">
    <property type="interactions" value="37"/>
</dbReference>
<dbReference type="STRING" id="374847.Kcr_1097"/>
<organism evidence="6 7">
    <name type="scientific">Korarchaeum cryptofilum (strain OPF8)</name>
    <dbReference type="NCBI Taxonomy" id="374847"/>
    <lineage>
        <taxon>Archaea</taxon>
        <taxon>Thermoproteota</taxon>
        <taxon>Candidatus Korarchaeia</taxon>
        <taxon>Candidatus Korarchaeales</taxon>
        <taxon>Candidatus Korarchaeaceae</taxon>
        <taxon>Candidatus Korarchaeum</taxon>
    </lineage>
</organism>
<evidence type="ECO:0000313" key="6">
    <source>
        <dbReference type="EMBL" id="ACB07843.1"/>
    </source>
</evidence>
<dbReference type="InterPro" id="IPR003593">
    <property type="entry name" value="AAA+_ATPase"/>
</dbReference>
<dbReference type="PhylomeDB" id="B1L5W4"/>
<dbReference type="GO" id="GO:0016887">
    <property type="term" value="F:ATP hydrolysis activity"/>
    <property type="evidence" value="ECO:0007669"/>
    <property type="project" value="InterPro"/>
</dbReference>
<dbReference type="InterPro" id="IPR017871">
    <property type="entry name" value="ABC_transporter-like_CS"/>
</dbReference>